<dbReference type="PANTHER" id="PTHR43210">
    <property type="entry name" value="DETHIOBIOTIN SYNTHETASE"/>
    <property type="match status" value="1"/>
</dbReference>
<feature type="active site" evidence="9">
    <location>
        <position position="40"/>
    </location>
</feature>
<keyword evidence="5 9" id="KW-0093">Biotin biosynthesis</keyword>
<dbReference type="GeneID" id="42308072"/>
<evidence type="ECO:0000313" key="10">
    <source>
        <dbReference type="EMBL" id="KON97932.1"/>
    </source>
</evidence>
<keyword evidence="7 9" id="KW-0460">Magnesium</keyword>
<dbReference type="CDD" id="cd03109">
    <property type="entry name" value="DTBS"/>
    <property type="match status" value="1"/>
</dbReference>
<feature type="binding site" evidence="9">
    <location>
        <position position="57"/>
    </location>
    <ligand>
        <name>ATP</name>
        <dbReference type="ChEBI" id="CHEBI:30616"/>
    </ligand>
</feature>
<comment type="pathway">
    <text evidence="9">Cofactor biosynthesis; biotin biosynthesis; biotin from 7,8-diaminononanoate: step 1/2.</text>
</comment>
<keyword evidence="3 9" id="KW-0479">Metal-binding</keyword>
<dbReference type="HAMAP" id="MF_00336">
    <property type="entry name" value="BioD"/>
    <property type="match status" value="1"/>
</dbReference>
<organism evidence="10 12">
    <name type="scientific">Aneurinibacillus migulanus</name>
    <name type="common">Bacillus migulanus</name>
    <dbReference type="NCBI Taxonomy" id="47500"/>
    <lineage>
        <taxon>Bacteria</taxon>
        <taxon>Bacillati</taxon>
        <taxon>Bacillota</taxon>
        <taxon>Bacilli</taxon>
        <taxon>Bacillales</taxon>
        <taxon>Paenibacillaceae</taxon>
        <taxon>Aneurinibacillus group</taxon>
        <taxon>Aneurinibacillus</taxon>
    </lineage>
</organism>
<name>A0A0D1XXL1_ANEMI</name>
<evidence type="ECO:0000256" key="3">
    <source>
        <dbReference type="ARBA" id="ARBA00022723"/>
    </source>
</evidence>
<dbReference type="EC" id="6.3.3.3" evidence="9"/>
<comment type="function">
    <text evidence="9">Catalyzes a mechanistically unusual reaction, the ATP-dependent insertion of CO2 between the N7 and N8 nitrogen atoms of 7,8-diaminopelargonic acid (DAPA, also called 7,8-diammoniononanoate) to form a ureido ring.</text>
</comment>
<dbReference type="STRING" id="47500.AF333_23390"/>
<comment type="subunit">
    <text evidence="9">Homodimer.</text>
</comment>
<evidence type="ECO:0000256" key="7">
    <source>
        <dbReference type="ARBA" id="ARBA00022842"/>
    </source>
</evidence>
<dbReference type="InterPro" id="IPR004472">
    <property type="entry name" value="DTB_synth_BioD"/>
</dbReference>
<dbReference type="GO" id="GO:0042803">
    <property type="term" value="F:protein homodimerization activity"/>
    <property type="evidence" value="ECO:0007669"/>
    <property type="project" value="UniProtKB-ARBA"/>
</dbReference>
<dbReference type="PANTHER" id="PTHR43210:SF2">
    <property type="entry name" value="ATP-DEPENDENT DETHIOBIOTIN SYNTHETASE BIOD 2"/>
    <property type="match status" value="1"/>
</dbReference>
<dbReference type="Proteomes" id="UP000037269">
    <property type="component" value="Unassembled WGS sequence"/>
</dbReference>
<dbReference type="GO" id="GO:0009102">
    <property type="term" value="P:biotin biosynthetic process"/>
    <property type="evidence" value="ECO:0007669"/>
    <property type="project" value="UniProtKB-UniRule"/>
</dbReference>
<accession>A0A0D1XXL1</accession>
<gene>
    <name evidence="9" type="primary">bioD</name>
    <name evidence="10" type="ORF">AF333_23390</name>
    <name evidence="11" type="ORF">SAMN04487909_101149</name>
</gene>
<comment type="cofactor">
    <cofactor evidence="9">
        <name>Mg(2+)</name>
        <dbReference type="ChEBI" id="CHEBI:18420"/>
    </cofactor>
</comment>
<feature type="binding site" evidence="9">
    <location>
        <position position="118"/>
    </location>
    <ligand>
        <name>Mg(2+)</name>
        <dbReference type="ChEBI" id="CHEBI:18420"/>
    </ligand>
</feature>
<feature type="binding site" evidence="9">
    <location>
        <position position="44"/>
    </location>
    <ligand>
        <name>substrate</name>
    </ligand>
</feature>
<dbReference type="NCBIfam" id="TIGR00347">
    <property type="entry name" value="bioD"/>
    <property type="match status" value="1"/>
</dbReference>
<keyword evidence="1 9" id="KW-0963">Cytoplasm</keyword>
<dbReference type="EMBL" id="LGUG01000004">
    <property type="protein sequence ID" value="KON97932.1"/>
    <property type="molecule type" value="Genomic_DNA"/>
</dbReference>
<evidence type="ECO:0000256" key="4">
    <source>
        <dbReference type="ARBA" id="ARBA00022741"/>
    </source>
</evidence>
<dbReference type="GO" id="GO:0000287">
    <property type="term" value="F:magnesium ion binding"/>
    <property type="evidence" value="ECO:0007669"/>
    <property type="project" value="UniProtKB-UniRule"/>
</dbReference>
<dbReference type="PIRSF" id="PIRSF006755">
    <property type="entry name" value="DTB_synth"/>
    <property type="match status" value="1"/>
</dbReference>
<dbReference type="GO" id="GO:0005524">
    <property type="term" value="F:ATP binding"/>
    <property type="evidence" value="ECO:0007669"/>
    <property type="project" value="UniProtKB-UniRule"/>
</dbReference>
<dbReference type="Pfam" id="PF13500">
    <property type="entry name" value="AAA_26"/>
    <property type="match status" value="1"/>
</dbReference>
<dbReference type="PROSITE" id="PS51257">
    <property type="entry name" value="PROKAR_LIPOPROTEIN"/>
    <property type="match status" value="1"/>
</dbReference>
<keyword evidence="6 9" id="KW-0067">ATP-binding</keyword>
<evidence type="ECO:0000256" key="1">
    <source>
        <dbReference type="ARBA" id="ARBA00022490"/>
    </source>
</evidence>
<comment type="similarity">
    <text evidence="9">Belongs to the dethiobiotin synthetase family.</text>
</comment>
<evidence type="ECO:0000256" key="6">
    <source>
        <dbReference type="ARBA" id="ARBA00022840"/>
    </source>
</evidence>
<feature type="binding site" evidence="9">
    <location>
        <position position="57"/>
    </location>
    <ligand>
        <name>Mg(2+)</name>
        <dbReference type="ChEBI" id="CHEBI:18420"/>
    </ligand>
</feature>
<dbReference type="SUPFAM" id="SSF52540">
    <property type="entry name" value="P-loop containing nucleoside triphosphate hydrolases"/>
    <property type="match status" value="1"/>
</dbReference>
<feature type="binding site" evidence="9">
    <location>
        <begin position="212"/>
        <end position="214"/>
    </location>
    <ligand>
        <name>ATP</name>
        <dbReference type="ChEBI" id="CHEBI:30616"/>
    </ligand>
</feature>
<evidence type="ECO:0000313" key="11">
    <source>
        <dbReference type="EMBL" id="SDH98967.1"/>
    </source>
</evidence>
<evidence type="ECO:0000256" key="8">
    <source>
        <dbReference type="ARBA" id="ARBA00047386"/>
    </source>
</evidence>
<comment type="catalytic activity">
    <reaction evidence="9">
        <text>(7R,8S)-7,8-diammoniononanoate + CO2 + ATP = (4R,5S)-dethiobiotin + ADP + phosphate + 3 H(+)</text>
        <dbReference type="Rhea" id="RHEA:15805"/>
        <dbReference type="ChEBI" id="CHEBI:15378"/>
        <dbReference type="ChEBI" id="CHEBI:16526"/>
        <dbReference type="ChEBI" id="CHEBI:30616"/>
        <dbReference type="ChEBI" id="CHEBI:43474"/>
        <dbReference type="ChEBI" id="CHEBI:149469"/>
        <dbReference type="ChEBI" id="CHEBI:149473"/>
        <dbReference type="ChEBI" id="CHEBI:456216"/>
        <dbReference type="EC" id="6.3.3.3"/>
    </reaction>
</comment>
<dbReference type="GO" id="GO:0005829">
    <property type="term" value="C:cytosol"/>
    <property type="evidence" value="ECO:0007669"/>
    <property type="project" value="TreeGrafter"/>
</dbReference>
<dbReference type="Proteomes" id="UP000182836">
    <property type="component" value="Unassembled WGS sequence"/>
</dbReference>
<dbReference type="InterPro" id="IPR027417">
    <property type="entry name" value="P-loop_NTPase"/>
</dbReference>
<evidence type="ECO:0000256" key="9">
    <source>
        <dbReference type="HAMAP-Rule" id="MF_00336"/>
    </source>
</evidence>
<dbReference type="OrthoDB" id="9802097at2"/>
<comment type="subcellular location">
    <subcellularLocation>
        <location evidence="9">Cytoplasm</location>
    </subcellularLocation>
</comment>
<dbReference type="EMBL" id="FNED01000001">
    <property type="protein sequence ID" value="SDH98967.1"/>
    <property type="molecule type" value="Genomic_DNA"/>
</dbReference>
<evidence type="ECO:0000313" key="12">
    <source>
        <dbReference type="Proteomes" id="UP000037269"/>
    </source>
</evidence>
<comment type="catalytic activity">
    <reaction evidence="8">
        <text>(7R,8S)-8-amino-7-(carboxyamino)nonanoate + ATP = (4R,5S)-dethiobiotin + ADP + phosphate + H(+)</text>
        <dbReference type="Rhea" id="RHEA:63684"/>
        <dbReference type="ChEBI" id="CHEBI:15378"/>
        <dbReference type="ChEBI" id="CHEBI:30616"/>
        <dbReference type="ChEBI" id="CHEBI:43474"/>
        <dbReference type="ChEBI" id="CHEBI:149470"/>
        <dbReference type="ChEBI" id="CHEBI:149473"/>
        <dbReference type="ChEBI" id="CHEBI:456216"/>
    </reaction>
</comment>
<keyword evidence="2 9" id="KW-0436">Ligase</keyword>
<reference evidence="11 13" key="2">
    <citation type="submission" date="2016-10" db="EMBL/GenBank/DDBJ databases">
        <authorList>
            <person name="de Groot N.N."/>
        </authorList>
    </citation>
    <scope>NUCLEOTIDE SEQUENCE [LARGE SCALE GENOMIC DNA]</scope>
    <source>
        <strain evidence="11 13">DSM 2895</strain>
    </source>
</reference>
<sequence length="250" mass="27395">MKQGHALFVTGTDTGVGKTMITGCLTALLASCDYNAVPYKPVQSGGIRMGDTLVAEDVAFYQSIHPLPYGQDELCTYCMEPAVSPHLAAQQTGVFIDPECIVRQLQVLRKNHDFVVVEGAGGLAVPLYESEQGIYMTDDLITRLNLPILLVTHPGLGTINHTVLTAKYAQARGIPILGFIVNHMPQQPNSMERDNVRMISKLTGLPMLGSFPQVTDTVPEVLSLQLDELRKQINLELLLERLKQIETGLL</sequence>
<dbReference type="Gene3D" id="3.40.50.300">
    <property type="entry name" value="P-loop containing nucleotide triphosphate hydrolases"/>
    <property type="match status" value="1"/>
</dbReference>
<feature type="binding site" evidence="9">
    <location>
        <begin position="182"/>
        <end position="183"/>
    </location>
    <ligand>
        <name>ATP</name>
        <dbReference type="ChEBI" id="CHEBI:30616"/>
    </ligand>
</feature>
<dbReference type="GO" id="GO:0004141">
    <property type="term" value="F:dethiobiotin synthase activity"/>
    <property type="evidence" value="ECO:0007669"/>
    <property type="project" value="UniProtKB-UniRule"/>
</dbReference>
<dbReference type="PATRIC" id="fig|47500.8.peg.3214"/>
<dbReference type="RefSeq" id="WP_043067863.1">
    <property type="nucleotide sequence ID" value="NZ_BJOA01000025.1"/>
</dbReference>
<evidence type="ECO:0000313" key="13">
    <source>
        <dbReference type="Proteomes" id="UP000182836"/>
    </source>
</evidence>
<evidence type="ECO:0000256" key="2">
    <source>
        <dbReference type="ARBA" id="ARBA00022598"/>
    </source>
</evidence>
<protein>
    <recommendedName>
        <fullName evidence="9">ATP-dependent dethiobiotin synthetase BioD</fullName>
        <ecNumber evidence="9">6.3.3.3</ecNumber>
    </recommendedName>
    <alternativeName>
        <fullName evidence="9">DTB synthetase</fullName>
        <shortName evidence="9">DTBS</shortName>
    </alternativeName>
    <alternativeName>
        <fullName evidence="9">Dethiobiotin synthase</fullName>
    </alternativeName>
</protein>
<proteinExistence type="inferred from homology"/>
<evidence type="ECO:0000256" key="5">
    <source>
        <dbReference type="ARBA" id="ARBA00022756"/>
    </source>
</evidence>
<feature type="binding site" evidence="9">
    <location>
        <begin position="118"/>
        <end position="121"/>
    </location>
    <ligand>
        <name>ATP</name>
        <dbReference type="ChEBI" id="CHEBI:30616"/>
    </ligand>
</feature>
<dbReference type="FunFam" id="3.40.50.300:FF:000292">
    <property type="entry name" value="ATP-dependent dethiobiotin synthetase BioD"/>
    <property type="match status" value="1"/>
</dbReference>
<feature type="binding site" evidence="9">
    <location>
        <position position="19"/>
    </location>
    <ligand>
        <name>Mg(2+)</name>
        <dbReference type="ChEBI" id="CHEBI:18420"/>
    </ligand>
</feature>
<comment type="caution">
    <text evidence="9">Lacks conserved residue(s) required for the propagation of feature annotation.</text>
</comment>
<dbReference type="AlphaFoldDB" id="A0A0D1XXL1"/>
<keyword evidence="12" id="KW-1185">Reference proteome</keyword>
<reference evidence="10 12" key="1">
    <citation type="submission" date="2015-07" db="EMBL/GenBank/DDBJ databases">
        <title>Fjat-14205 dsm 2895.</title>
        <authorList>
            <person name="Liu B."/>
            <person name="Wang J."/>
            <person name="Zhu Y."/>
            <person name="Liu G."/>
            <person name="Chen Q."/>
            <person name="Chen Z."/>
            <person name="Lan J."/>
            <person name="Che J."/>
            <person name="Ge C."/>
            <person name="Shi H."/>
            <person name="Pan Z."/>
            <person name="Liu X."/>
        </authorList>
    </citation>
    <scope>NUCLEOTIDE SEQUENCE [LARGE SCALE GENOMIC DNA]</scope>
    <source>
        <strain evidence="10 12">DSM 2895</strain>
    </source>
</reference>
<dbReference type="UniPathway" id="UPA00078">
    <property type="reaction ID" value="UER00161"/>
</dbReference>
<keyword evidence="4 9" id="KW-0547">Nucleotide-binding</keyword>